<dbReference type="GO" id="GO:0006631">
    <property type="term" value="P:fatty acid metabolic process"/>
    <property type="evidence" value="ECO:0007669"/>
    <property type="project" value="TreeGrafter"/>
</dbReference>
<evidence type="ECO:0000256" key="1">
    <source>
        <dbReference type="ARBA" id="ARBA00006432"/>
    </source>
</evidence>
<keyword evidence="2" id="KW-0436">Ligase</keyword>
<dbReference type="EMBL" id="CP036528">
    <property type="protein sequence ID" value="QBK26375.1"/>
    <property type="molecule type" value="Genomic_DNA"/>
</dbReference>
<dbReference type="RefSeq" id="WP_208650068.1">
    <property type="nucleotide sequence ID" value="NZ_CP036528.1"/>
</dbReference>
<organism evidence="5 6">
    <name type="scientific">Ureibacillus thermophilus</name>
    <dbReference type="NCBI Taxonomy" id="367743"/>
    <lineage>
        <taxon>Bacteria</taxon>
        <taxon>Bacillati</taxon>
        <taxon>Bacillota</taxon>
        <taxon>Bacilli</taxon>
        <taxon>Bacillales</taxon>
        <taxon>Caryophanaceae</taxon>
        <taxon>Ureibacillus</taxon>
    </lineage>
</organism>
<dbReference type="InterPro" id="IPR000873">
    <property type="entry name" value="AMP-dep_synth/lig_dom"/>
</dbReference>
<dbReference type="Gene3D" id="3.40.50.12780">
    <property type="entry name" value="N-terminal domain of ligase-like"/>
    <property type="match status" value="1"/>
</dbReference>
<sequence>MITSPYSKHAKLFPNKAALITKDGVLTYREWDKAVRKTATWFQAMDSHHKTVGIHLPNGIPFLQVFAGAAAAGWKAVPLDLKWKKEELQKRIELAQPDVIITTTNLFSKEIGFNQNVWIWEECKEKIAEMPPKKNFPDLDDSLPFYLGFTSGSTGSPKAFIRSHLSWIESFVCTRREFGIKENDHVLIPGPLFHSHSLFGAMSTLFIGGTVYVLDKFSPEKMFSVIRDHPVSVVYIVPTMAEALLKKNTSVKQPLKLISSGAKLEVHTRNRIRSMFPNLTLFEFYGAGELSFVSFSNNERKPDSVGRPFHNVKVQIRRHNGEIAGVGEIGKIYVRSPMTFIGYITEPGGYAKSIADEQGWVTVNDMGWIDEEGYLYVAGRENNMILYGGINLFPEEIEAVLSKHPKVEKAAVVGLSDPYWGQIAVGIIQGDVSELELKRYCKTHLASYKVPRKWYFTEEMPMTTSGKIARGELLRLLEKRLVNATSINDCKHPMIERDELPR</sequence>
<dbReference type="PANTHER" id="PTHR43201">
    <property type="entry name" value="ACYL-COA SYNTHETASE"/>
    <property type="match status" value="1"/>
</dbReference>
<dbReference type="InterPro" id="IPR045851">
    <property type="entry name" value="AMP-bd_C_sf"/>
</dbReference>
<gene>
    <name evidence="5" type="ORF">DKZ56_11160</name>
</gene>
<reference evidence="5 6" key="1">
    <citation type="submission" date="2019-02" db="EMBL/GenBank/DDBJ databases">
        <title>Ureibacillus thermophilus.</title>
        <authorList>
            <person name="Sunny J.S."/>
            <person name="Natarajan A."/>
            <person name="Saleena L.M."/>
        </authorList>
    </citation>
    <scope>NUCLEOTIDE SEQUENCE [LARGE SCALE GENOMIC DNA]</scope>
    <source>
        <strain evidence="5 6">LM102</strain>
    </source>
</reference>
<evidence type="ECO:0000259" key="3">
    <source>
        <dbReference type="Pfam" id="PF00501"/>
    </source>
</evidence>
<dbReference type="InterPro" id="IPR025110">
    <property type="entry name" value="AMP-bd_C"/>
</dbReference>
<evidence type="ECO:0000313" key="6">
    <source>
        <dbReference type="Proteomes" id="UP000291151"/>
    </source>
</evidence>
<name>A0A4P6UV15_9BACL</name>
<dbReference type="PROSITE" id="PS00455">
    <property type="entry name" value="AMP_BINDING"/>
    <property type="match status" value="1"/>
</dbReference>
<protein>
    <submittedName>
        <fullName evidence="5">Acyl-CoA synthetase</fullName>
    </submittedName>
</protein>
<dbReference type="GO" id="GO:0031956">
    <property type="term" value="F:medium-chain fatty acid-CoA ligase activity"/>
    <property type="evidence" value="ECO:0007669"/>
    <property type="project" value="TreeGrafter"/>
</dbReference>
<dbReference type="AlphaFoldDB" id="A0A4P6UV15"/>
<dbReference type="SUPFAM" id="SSF56801">
    <property type="entry name" value="Acetyl-CoA synthetase-like"/>
    <property type="match status" value="1"/>
</dbReference>
<dbReference type="KEGG" id="uth:DKZ56_11160"/>
<dbReference type="InterPro" id="IPR020845">
    <property type="entry name" value="AMP-binding_CS"/>
</dbReference>
<evidence type="ECO:0000259" key="4">
    <source>
        <dbReference type="Pfam" id="PF13193"/>
    </source>
</evidence>
<dbReference type="InterPro" id="IPR042099">
    <property type="entry name" value="ANL_N_sf"/>
</dbReference>
<feature type="domain" description="AMP-dependent synthetase/ligase" evidence="3">
    <location>
        <begin position="8"/>
        <end position="343"/>
    </location>
</feature>
<dbReference type="PANTHER" id="PTHR43201:SF5">
    <property type="entry name" value="MEDIUM-CHAIN ACYL-COA LIGASE ACSF2, MITOCHONDRIAL"/>
    <property type="match status" value="1"/>
</dbReference>
<dbReference type="NCBIfam" id="NF005797">
    <property type="entry name" value="PRK07638.1"/>
    <property type="match status" value="1"/>
</dbReference>
<keyword evidence="6" id="KW-1185">Reference proteome</keyword>
<dbReference type="Gene3D" id="3.30.300.30">
    <property type="match status" value="1"/>
</dbReference>
<evidence type="ECO:0000256" key="2">
    <source>
        <dbReference type="ARBA" id="ARBA00022598"/>
    </source>
</evidence>
<comment type="similarity">
    <text evidence="1">Belongs to the ATP-dependent AMP-binding enzyme family.</text>
</comment>
<dbReference type="Pfam" id="PF00501">
    <property type="entry name" value="AMP-binding"/>
    <property type="match status" value="1"/>
</dbReference>
<accession>A0A4P6UV15</accession>
<proteinExistence type="inferred from homology"/>
<dbReference type="Pfam" id="PF13193">
    <property type="entry name" value="AMP-binding_C"/>
    <property type="match status" value="1"/>
</dbReference>
<feature type="domain" description="AMP-binding enzyme C-terminal" evidence="4">
    <location>
        <begin position="396"/>
        <end position="467"/>
    </location>
</feature>
<dbReference type="Proteomes" id="UP000291151">
    <property type="component" value="Chromosome"/>
</dbReference>
<evidence type="ECO:0000313" key="5">
    <source>
        <dbReference type="EMBL" id="QBK26375.1"/>
    </source>
</evidence>